<keyword evidence="2" id="KW-1185">Reference proteome</keyword>
<dbReference type="Proteomes" id="UP000199421">
    <property type="component" value="Unassembled WGS sequence"/>
</dbReference>
<proteinExistence type="predicted"/>
<dbReference type="EMBL" id="FOAF01000007">
    <property type="protein sequence ID" value="SEM12671.1"/>
    <property type="molecule type" value="Genomic_DNA"/>
</dbReference>
<gene>
    <name evidence="1" type="ORF">SAMN05661044_04349</name>
</gene>
<organism evidence="1 2">
    <name type="scientific">Olivibacter domesticus</name>
    <name type="common">Pseudosphingobacterium domesticum</name>
    <dbReference type="NCBI Taxonomy" id="407022"/>
    <lineage>
        <taxon>Bacteria</taxon>
        <taxon>Pseudomonadati</taxon>
        <taxon>Bacteroidota</taxon>
        <taxon>Sphingobacteriia</taxon>
        <taxon>Sphingobacteriales</taxon>
        <taxon>Sphingobacteriaceae</taxon>
        <taxon>Olivibacter</taxon>
    </lineage>
</organism>
<evidence type="ECO:0000313" key="2">
    <source>
        <dbReference type="Proteomes" id="UP000199421"/>
    </source>
</evidence>
<protein>
    <submittedName>
        <fullName evidence="1">Uncharacterized protein</fullName>
    </submittedName>
</protein>
<dbReference type="AlphaFoldDB" id="A0A1H7VTU2"/>
<accession>A0A1H7VTU2</accession>
<reference evidence="2" key="1">
    <citation type="submission" date="2016-10" db="EMBL/GenBank/DDBJ databases">
        <authorList>
            <person name="Varghese N."/>
            <person name="Submissions S."/>
        </authorList>
    </citation>
    <scope>NUCLEOTIDE SEQUENCE [LARGE SCALE GENOMIC DNA]</scope>
    <source>
        <strain evidence="2">DSM 18733</strain>
    </source>
</reference>
<dbReference type="STRING" id="407022.SAMN05661044_04349"/>
<evidence type="ECO:0000313" key="1">
    <source>
        <dbReference type="EMBL" id="SEM12671.1"/>
    </source>
</evidence>
<sequence length="57" mass="6856">MQKRRRSSFLTNLVISQQNKDAYRLATTPFYGRREIDQNVFLYKPIILYIKAIYLSL</sequence>
<name>A0A1H7VTU2_OLID1</name>